<evidence type="ECO:0000256" key="2">
    <source>
        <dbReference type="ARBA" id="ARBA00022419"/>
    </source>
</evidence>
<dbReference type="GO" id="GO:0008964">
    <property type="term" value="F:phosphoenolpyruvate carboxylase activity"/>
    <property type="evidence" value="ECO:0007669"/>
    <property type="project" value="InterPro"/>
</dbReference>
<dbReference type="PANTHER" id="PTHR30523">
    <property type="entry name" value="PHOSPHOENOLPYRUVATE CARBOXYLASE"/>
    <property type="match status" value="1"/>
</dbReference>
<dbReference type="Pfam" id="PF00311">
    <property type="entry name" value="PEPcase"/>
    <property type="match status" value="1"/>
</dbReference>
<reference evidence="3" key="1">
    <citation type="journal article" date="2014" name="Int. J. Syst. Evol. Microbiol.">
        <title>Complete genome sequence of Corynebacterium casei LMG S-19264T (=DSM 44701T), isolated from a smear-ripened cheese.</title>
        <authorList>
            <consortium name="US DOE Joint Genome Institute (JGI-PGF)"/>
            <person name="Walter F."/>
            <person name="Albersmeier A."/>
            <person name="Kalinowski J."/>
            <person name="Ruckert C."/>
        </authorList>
    </citation>
    <scope>NUCLEOTIDE SEQUENCE</scope>
    <source>
        <strain evidence="3">KCTC 32513</strain>
    </source>
</reference>
<dbReference type="InterPro" id="IPR015813">
    <property type="entry name" value="Pyrv/PenolPyrv_kinase-like_dom"/>
</dbReference>
<evidence type="ECO:0000256" key="1">
    <source>
        <dbReference type="ARBA" id="ARBA00003670"/>
    </source>
</evidence>
<dbReference type="AlphaFoldDB" id="A0A8J3CTZ4"/>
<reference evidence="3" key="2">
    <citation type="submission" date="2020-09" db="EMBL/GenBank/DDBJ databases">
        <authorList>
            <person name="Sun Q."/>
            <person name="Kim S."/>
        </authorList>
    </citation>
    <scope>NUCLEOTIDE SEQUENCE</scope>
    <source>
        <strain evidence="3">KCTC 32513</strain>
    </source>
</reference>
<name>A0A8J3CTZ4_9PROT</name>
<dbReference type="PRINTS" id="PR00150">
    <property type="entry name" value="PEPCARBXLASE"/>
</dbReference>
<dbReference type="PANTHER" id="PTHR30523:SF6">
    <property type="entry name" value="PHOSPHOENOLPYRUVATE CARBOXYLASE"/>
    <property type="match status" value="1"/>
</dbReference>
<sequence length="932" mass="103457">MTTYKRETLTELRARLSAQLKAHADGLKSDPQANPVKRLAYDISREVEDRSIAFRDIEALVKQLSDEAAIDRARRLRERAGLDRIDALRASISAVSQAKAKEGWDAFKAWAEAPASGIVLTAHPTFSLSRDIRNTLGDIASAKETPTASVDALKTFPYLPKRAPTLLEEHEDTQATLTRIQAALDTLNQIVLRVAKAKFPNQWTALTPHLADAYSWVGYDIDGRTDISWGDALRLRLSEKRDQIARYLEQAETLTANGANLSALAERLQDGLISARRDLTLFETNLNAPENLVAAANNLTRQSDRRLLSTEGLSTILDQACETASDDLALDILTLKARMKAFGLGTARIHFRVNARHINAAMRAAFGLKDNTSDQRTLLRRATEMTLATTARPVNFASLALERSTAHEKMILSAQIYKYIDSETPIRLLIAETEDSLVPLGALYLAKLYGLEDHIDISPLFETSDALNNGGRIIGKMLENPAYRDYVKARGVFAVQTGFSDAGRFMGQLPATLAIERVQSQLASELAKADMSDVTAIVFNTHGEGLGRGGHPGTVGQRVDYAMSPYAIRQFEKRDISLRHETSFQGGDGFLWFQSQALSDATVLSLIDARFADRTEAENDPFYTERDFSWDLYRTIQNAQEKLYDDPDYVTILGGFGQNLLIPTGSRAVKRAKSASGADTFDPRQLRAIPHNAILQQFGCPANLFYGVGRAASIDPEKFDNLLENSARAQSIFQLVATTMCRTNLSILTSYGRLFDPGFWIARALSGEEPMLADRSAIVADTLMTSPWRSQIMDLTNRLRLDVLDTRRRFECQSSSGEVLELLHALRLAVVMKMMILATELPVVSDSETSRLSVLQRLQTFQIDGIIDDLESRYPASKPSLDWTRQLTEQTDLPDSSGFPHIADEIIKPLSRARDLARQITVAVTHHYDAFG</sequence>
<dbReference type="SUPFAM" id="SSF51621">
    <property type="entry name" value="Phosphoenolpyruvate/pyruvate domain"/>
    <property type="match status" value="1"/>
</dbReference>
<dbReference type="GO" id="GO:0005829">
    <property type="term" value="C:cytosol"/>
    <property type="evidence" value="ECO:0007669"/>
    <property type="project" value="TreeGrafter"/>
</dbReference>
<evidence type="ECO:0000313" key="4">
    <source>
        <dbReference type="Proteomes" id="UP000634004"/>
    </source>
</evidence>
<dbReference type="GO" id="GO:0015977">
    <property type="term" value="P:carbon fixation"/>
    <property type="evidence" value="ECO:0007669"/>
    <property type="project" value="InterPro"/>
</dbReference>
<gene>
    <name evidence="3" type="ORF">GCM10009069_25110</name>
</gene>
<comment type="caution">
    <text evidence="3">The sequence shown here is derived from an EMBL/GenBank/DDBJ whole genome shotgun (WGS) entry which is preliminary data.</text>
</comment>
<accession>A0A8J3CTZ4</accession>
<dbReference type="GO" id="GO:0006099">
    <property type="term" value="P:tricarboxylic acid cycle"/>
    <property type="evidence" value="ECO:0007669"/>
    <property type="project" value="InterPro"/>
</dbReference>
<comment type="function">
    <text evidence="1">Forms oxaloacetate, a four-carbon dicarboxylic acid source for the tricarboxylic acid cycle.</text>
</comment>
<organism evidence="3 4">
    <name type="scientific">Algimonas arctica</name>
    <dbReference type="NCBI Taxonomy" id="1479486"/>
    <lineage>
        <taxon>Bacteria</taxon>
        <taxon>Pseudomonadati</taxon>
        <taxon>Pseudomonadota</taxon>
        <taxon>Alphaproteobacteria</taxon>
        <taxon>Maricaulales</taxon>
        <taxon>Robiginitomaculaceae</taxon>
        <taxon>Algimonas</taxon>
    </lineage>
</organism>
<keyword evidence="4" id="KW-1185">Reference proteome</keyword>
<protein>
    <recommendedName>
        <fullName evidence="2">Phosphoenolpyruvate carboxylase</fullName>
    </recommendedName>
</protein>
<dbReference type="EMBL" id="BMZH01000012">
    <property type="protein sequence ID" value="GHB01245.1"/>
    <property type="molecule type" value="Genomic_DNA"/>
</dbReference>
<dbReference type="Proteomes" id="UP000634004">
    <property type="component" value="Unassembled WGS sequence"/>
</dbReference>
<proteinExistence type="predicted"/>
<dbReference type="RefSeq" id="WP_189498985.1">
    <property type="nucleotide sequence ID" value="NZ_BMZH01000012.1"/>
</dbReference>
<dbReference type="InterPro" id="IPR021135">
    <property type="entry name" value="PEP_COase"/>
</dbReference>
<evidence type="ECO:0000313" key="3">
    <source>
        <dbReference type="EMBL" id="GHB01245.1"/>
    </source>
</evidence>